<dbReference type="Proteomes" id="UP000005267">
    <property type="component" value="Chromosome"/>
</dbReference>
<sequence>MPFHIHGKIMDVLVLGAGIIGLTTAYYLNRDGYNVTVIERNNDVALETSFANGAQLSYSYVAPLAGPGVMSHVPKWLLDRNSPLRFRPSLDPATLCWNVRFVKACNAAQSNQTTRELLALSFLSRDLYHEMMQQEAISFDHKRAGKLVCIAVAIPSIMPSNNWTFSVHWVASNAPCRSKNVSRWSRPCNACGIT</sequence>
<gene>
    <name evidence="3" type="ordered locus">TKWG_15330</name>
</gene>
<protein>
    <submittedName>
        <fullName evidence="3">D-amino acid dehydrogenase small subunit</fullName>
    </submittedName>
</protein>
<evidence type="ECO:0000259" key="2">
    <source>
        <dbReference type="Pfam" id="PF01266"/>
    </source>
</evidence>
<dbReference type="HOGENOM" id="CLU_1399884_0_0_4"/>
<organism evidence="3 4">
    <name type="scientific">Advenella kashmirensis (strain DSM 17095 / LMG 22695 / WT001)</name>
    <name type="common">Tetrathiobacter kashmirensis</name>
    <dbReference type="NCBI Taxonomy" id="1036672"/>
    <lineage>
        <taxon>Bacteria</taxon>
        <taxon>Pseudomonadati</taxon>
        <taxon>Pseudomonadota</taxon>
        <taxon>Betaproteobacteria</taxon>
        <taxon>Burkholderiales</taxon>
        <taxon>Alcaligenaceae</taxon>
    </lineage>
</organism>
<dbReference type="Pfam" id="PF01266">
    <property type="entry name" value="DAO"/>
    <property type="match status" value="1"/>
</dbReference>
<keyword evidence="4" id="KW-1185">Reference proteome</keyword>
<proteinExistence type="predicted"/>
<evidence type="ECO:0000313" key="4">
    <source>
        <dbReference type="Proteomes" id="UP000005267"/>
    </source>
</evidence>
<dbReference type="AlphaFoldDB" id="I3UDI8"/>
<dbReference type="EMBL" id="CP003555">
    <property type="protein sequence ID" value="AFK63076.1"/>
    <property type="molecule type" value="Genomic_DNA"/>
</dbReference>
<reference evidence="3 4" key="1">
    <citation type="journal article" date="2011" name="J. Bacteriol.">
        <title>Whole-genome shotgun sequencing of the sulfur-oxidizing chemoautotroph Tetrathiobacter kashmirensis.</title>
        <authorList>
            <person name="Ghosh W."/>
            <person name="George A."/>
            <person name="Agarwal A."/>
            <person name="Raj P."/>
            <person name="Alam M."/>
            <person name="Pyne P."/>
            <person name="Das Gupta S.K."/>
        </authorList>
    </citation>
    <scope>NUCLEOTIDE SEQUENCE [LARGE SCALE GENOMIC DNA]</scope>
    <source>
        <strain evidence="3 4">WT001</strain>
    </source>
</reference>
<dbReference type="STRING" id="1036672.TKWG_15330"/>
<evidence type="ECO:0000256" key="1">
    <source>
        <dbReference type="ARBA" id="ARBA00023002"/>
    </source>
</evidence>
<dbReference type="SUPFAM" id="SSF51971">
    <property type="entry name" value="Nucleotide-binding domain"/>
    <property type="match status" value="1"/>
</dbReference>
<dbReference type="InterPro" id="IPR036188">
    <property type="entry name" value="FAD/NAD-bd_sf"/>
</dbReference>
<dbReference type="Gene3D" id="3.50.50.60">
    <property type="entry name" value="FAD/NAD(P)-binding domain"/>
    <property type="match status" value="1"/>
</dbReference>
<accession>I3UDI8</accession>
<name>I3UDI8_ADVKW</name>
<feature type="domain" description="FAD dependent oxidoreductase" evidence="2">
    <location>
        <begin position="11"/>
        <end position="149"/>
    </location>
</feature>
<evidence type="ECO:0000313" key="3">
    <source>
        <dbReference type="EMBL" id="AFK63076.1"/>
    </source>
</evidence>
<dbReference type="KEGG" id="aka:TKWG_15330"/>
<dbReference type="GO" id="GO:0016491">
    <property type="term" value="F:oxidoreductase activity"/>
    <property type="evidence" value="ECO:0007669"/>
    <property type="project" value="UniProtKB-KW"/>
</dbReference>
<keyword evidence="1" id="KW-0560">Oxidoreductase</keyword>
<dbReference type="InterPro" id="IPR006076">
    <property type="entry name" value="FAD-dep_OxRdtase"/>
</dbReference>
<reference evidence="4" key="2">
    <citation type="journal article" date="2013" name="PLoS ONE">
        <title>Genome implosion elicits host-confinement in Alcaligenaceae: evidence from the comparative genomics of Tetrathiobacter kashmirensis, a pathogen in the making.</title>
        <authorList>
            <person name="Ghosh W."/>
            <person name="Alam M."/>
            <person name="Roy C."/>
            <person name="Pyne P."/>
            <person name="George A."/>
            <person name="Chakraborty R."/>
            <person name="Majumder S."/>
            <person name="Agarwal A."/>
            <person name="Chakraborty S."/>
            <person name="Majumdar S."/>
            <person name="Gupta S.K."/>
        </authorList>
    </citation>
    <scope>NUCLEOTIDE SEQUENCE [LARGE SCALE GENOMIC DNA]</scope>
    <source>
        <strain evidence="4">WT001</strain>
    </source>
</reference>